<comment type="caution">
    <text evidence="1">The sequence shown here is derived from an EMBL/GenBank/DDBJ whole genome shotgun (WGS) entry which is preliminary data.</text>
</comment>
<gene>
    <name evidence="1" type="ORF">WA026_018382</name>
</gene>
<name>A0AAW1V0U7_9CUCU</name>
<dbReference type="AlphaFoldDB" id="A0AAW1V0U7"/>
<keyword evidence="2" id="KW-1185">Reference proteome</keyword>
<evidence type="ECO:0000313" key="1">
    <source>
        <dbReference type="EMBL" id="KAK9886731.1"/>
    </source>
</evidence>
<proteinExistence type="predicted"/>
<reference evidence="1 2" key="1">
    <citation type="submission" date="2023-03" db="EMBL/GenBank/DDBJ databases">
        <title>Genome insight into feeding habits of ladybird beetles.</title>
        <authorList>
            <person name="Li H.-S."/>
            <person name="Huang Y.-H."/>
            <person name="Pang H."/>
        </authorList>
    </citation>
    <scope>NUCLEOTIDE SEQUENCE [LARGE SCALE GENOMIC DNA]</scope>
    <source>
        <strain evidence="1">SYSU_2023b</strain>
        <tissue evidence="1">Whole body</tissue>
    </source>
</reference>
<sequence length="168" mass="19010">MNPVEKRKIAECAFYGINKRIFVHTKGELNPVGSDYKGGRNSHNTDAVVVEKKEGATYAQMVSQFKKEIVELKKGSKEARNIYNRVKTKMQDGNVKLYGHKDRRIAMNFYGIDIDVTGKQVEEEICKQLKVSGNEVEVKALRPMRGGRQAATAFSSERTAQALLERDR</sequence>
<evidence type="ECO:0000313" key="2">
    <source>
        <dbReference type="Proteomes" id="UP001431783"/>
    </source>
</evidence>
<organism evidence="1 2">
    <name type="scientific">Henosepilachna vigintioctopunctata</name>
    <dbReference type="NCBI Taxonomy" id="420089"/>
    <lineage>
        <taxon>Eukaryota</taxon>
        <taxon>Metazoa</taxon>
        <taxon>Ecdysozoa</taxon>
        <taxon>Arthropoda</taxon>
        <taxon>Hexapoda</taxon>
        <taxon>Insecta</taxon>
        <taxon>Pterygota</taxon>
        <taxon>Neoptera</taxon>
        <taxon>Endopterygota</taxon>
        <taxon>Coleoptera</taxon>
        <taxon>Polyphaga</taxon>
        <taxon>Cucujiformia</taxon>
        <taxon>Coccinelloidea</taxon>
        <taxon>Coccinellidae</taxon>
        <taxon>Epilachninae</taxon>
        <taxon>Epilachnini</taxon>
        <taxon>Henosepilachna</taxon>
    </lineage>
</organism>
<dbReference type="Proteomes" id="UP001431783">
    <property type="component" value="Unassembled WGS sequence"/>
</dbReference>
<protein>
    <submittedName>
        <fullName evidence="1">Uncharacterized protein</fullName>
    </submittedName>
</protein>
<dbReference type="EMBL" id="JARQZJ010000102">
    <property type="protein sequence ID" value="KAK9886731.1"/>
    <property type="molecule type" value="Genomic_DNA"/>
</dbReference>
<accession>A0AAW1V0U7</accession>